<dbReference type="GO" id="GO:1902369">
    <property type="term" value="P:negative regulation of RNA catabolic process"/>
    <property type="evidence" value="ECO:0007669"/>
    <property type="project" value="TreeGrafter"/>
</dbReference>
<dbReference type="InterPro" id="IPR013633">
    <property type="entry name" value="NRDE-2"/>
</dbReference>
<evidence type="ECO:0008006" key="8">
    <source>
        <dbReference type="Google" id="ProtNLM"/>
    </source>
</evidence>
<name>A0A427XKT9_9TREE</name>
<evidence type="ECO:0000256" key="1">
    <source>
        <dbReference type="ARBA" id="ARBA00004123"/>
    </source>
</evidence>
<dbReference type="Proteomes" id="UP000279236">
    <property type="component" value="Unassembled WGS sequence"/>
</dbReference>
<feature type="compositionally biased region" description="Basic and acidic residues" evidence="5">
    <location>
        <begin position="41"/>
        <end position="217"/>
    </location>
</feature>
<evidence type="ECO:0000256" key="3">
    <source>
        <dbReference type="ARBA" id="ARBA00022737"/>
    </source>
</evidence>
<dbReference type="GO" id="GO:0071013">
    <property type="term" value="C:catalytic step 2 spliceosome"/>
    <property type="evidence" value="ECO:0007669"/>
    <property type="project" value="TreeGrafter"/>
</dbReference>
<keyword evidence="7" id="KW-1185">Reference proteome</keyword>
<organism evidence="6 7">
    <name type="scientific">Apiotrichum porosum</name>
    <dbReference type="NCBI Taxonomy" id="105984"/>
    <lineage>
        <taxon>Eukaryota</taxon>
        <taxon>Fungi</taxon>
        <taxon>Dikarya</taxon>
        <taxon>Basidiomycota</taxon>
        <taxon>Agaricomycotina</taxon>
        <taxon>Tremellomycetes</taxon>
        <taxon>Trichosporonales</taxon>
        <taxon>Trichosporonaceae</taxon>
        <taxon>Apiotrichum</taxon>
    </lineage>
</organism>
<dbReference type="STRING" id="105984.A0A427XKT9"/>
<dbReference type="Pfam" id="PF08424">
    <property type="entry name" value="NRDE-2"/>
    <property type="match status" value="1"/>
</dbReference>
<dbReference type="RefSeq" id="XP_028474549.1">
    <property type="nucleotide sequence ID" value="XM_028617242.1"/>
</dbReference>
<feature type="region of interest" description="Disordered" evidence="5">
    <location>
        <begin position="627"/>
        <end position="653"/>
    </location>
</feature>
<dbReference type="Gene3D" id="1.25.40.10">
    <property type="entry name" value="Tetratricopeptide repeat domain"/>
    <property type="match status" value="3"/>
</dbReference>
<evidence type="ECO:0000256" key="2">
    <source>
        <dbReference type="ARBA" id="ARBA00009265"/>
    </source>
</evidence>
<dbReference type="GeneID" id="39585991"/>
<dbReference type="PANTHER" id="PTHR13471">
    <property type="entry name" value="TETRATRICOPEPTIDE-LIKE HELICAL"/>
    <property type="match status" value="1"/>
</dbReference>
<evidence type="ECO:0000256" key="5">
    <source>
        <dbReference type="SAM" id="MobiDB-lite"/>
    </source>
</evidence>
<feature type="region of interest" description="Disordered" evidence="5">
    <location>
        <begin position="1220"/>
        <end position="1240"/>
    </location>
</feature>
<protein>
    <recommendedName>
        <fullName evidence="8">DUF1740-domain-containing protein</fullName>
    </recommendedName>
</protein>
<dbReference type="GO" id="GO:0006396">
    <property type="term" value="P:RNA processing"/>
    <property type="evidence" value="ECO:0007669"/>
    <property type="project" value="InterPro"/>
</dbReference>
<dbReference type="EMBL" id="RSCE01000010">
    <property type="protein sequence ID" value="RSH79402.1"/>
    <property type="molecule type" value="Genomic_DNA"/>
</dbReference>
<dbReference type="SMART" id="SM00386">
    <property type="entry name" value="HAT"/>
    <property type="match status" value="4"/>
</dbReference>
<dbReference type="GO" id="GO:0031048">
    <property type="term" value="P:regulatory ncRNA-mediated heterochromatin formation"/>
    <property type="evidence" value="ECO:0007669"/>
    <property type="project" value="TreeGrafter"/>
</dbReference>
<dbReference type="AlphaFoldDB" id="A0A427XKT9"/>
<evidence type="ECO:0000313" key="7">
    <source>
        <dbReference type="Proteomes" id="UP000279236"/>
    </source>
</evidence>
<proteinExistence type="inferred from homology"/>
<accession>A0A427XKT9</accession>
<dbReference type="InterPro" id="IPR003107">
    <property type="entry name" value="HAT"/>
</dbReference>
<dbReference type="PANTHER" id="PTHR13471:SF0">
    <property type="entry name" value="NUCLEAR EXOSOME REGULATOR NRDE2"/>
    <property type="match status" value="1"/>
</dbReference>
<sequence>MTDPPAFLSFPEILGGGGGTDAGSSKAVPSFSSFPDVDLGEGSRSKASKDKARSSDDRERRGSRDVAGKKSRERSPERAGNRGDRERDRDRDRDRARDRERDRRRTDREREGEQRRGSHEHEREKARDKDRTRDRDERDRRRDRERKDRDRYREDDRDSDRRRRDDRDRDRRDRSRERGHGSRRDRDERAKEKEEQRARERRAAEALRSEQPVKNDDGAGWYEDSSKSRGGYEEPFDPTSAKVSFVDTAGDRDVIRYGATSSFDAPRYRRDFGGRVLGLSEGMRIVYSKDRSSKGLEIAPLGRIALPRYSARPLHGSSLSRIVLRPKTDGSDLTESFTPFDTAPRRVADDMPAYRAITKDDDGSDEEMLAIQASLGQVSTVEEDIKAQTVENERHLRANLTDIERWIKYSTLHLQLSPEASQSSAFVDPAKQPTTRANAEVTLSILARALEAHPDNFTSPELHIAYLRAAEVFWPSTKVAERWQNVLRGLASSRVPEENMMPLYLAYIEWREGQGFGQADEGGGVDEVVEVYTECLEKLKSGEDVVNHEAREENQVYLFLRACLFLKQAGYSERALAVFQALMEVTFFKPNHLRPPAPPFDRELWFTGVLQEFEDFWDSEAPRIGETGAKGWKETHASTEDAPIPTSESTAATTSASDSYIRWLETERHAEKAYELPGRATDLDGPEDDPFHIILFGDVSPFLFPVQTPNARLQLIYAFFNFLGLPFTPPDVPTASASATDPHLRWTMTANESLRAAFWPQRPSRKRIAWQTVGGEPMEPEQARSAANPFTCPVKSWISDRGTLFAHNWFRDLDAMDLTHVNVDVARNVLTMLRPLVPDPTFVLATFAFEAALSSKAAVKVAKNVLSADRDNLALWDGYARLERQRSKVGAARQVYVTAIQAAEQHALRDGAQVEDLRLDQNELWAAWAEMEWEEGDGDRCLEVLVMAAGAQRGRLDGSADPNHQASTPPPVAMLKAKQHYAAVMSDSPSSLTLATLFVYLTDGIEAARDRLENLIASLPDGHPQAEETYQLLVKVIHIHCSRNPSPASLARDVLERAIAAFPNNTEFLSLYLWGETGGRVYGRIQRLVTDLTSDGHGIVALLWSVWAEATTAGRSFWEGGGAERVRRALDRGINTSTGKSSAALWVLYIEFETLTEKPASAKALCYRAIAAIGGCKDLYLLPFSPTLRPHFTSRELRAMAELMVERGIRTRVPTEAFWDDGDTEVEGDEDEDEHGAGGDYEYAMLRDREELKPY</sequence>
<dbReference type="InterPro" id="IPR011990">
    <property type="entry name" value="TPR-like_helical_dom_sf"/>
</dbReference>
<comment type="similarity">
    <text evidence="2">Belongs to the NRDE2 family.</text>
</comment>
<comment type="subcellular location">
    <subcellularLocation>
        <location evidence="1">Nucleus</location>
    </subcellularLocation>
</comment>
<keyword evidence="3" id="KW-0677">Repeat</keyword>
<reference evidence="6 7" key="1">
    <citation type="submission" date="2018-11" db="EMBL/GenBank/DDBJ databases">
        <title>Genome sequence of Apiotrichum porosum DSM 27194.</title>
        <authorList>
            <person name="Aliyu H."/>
            <person name="Gorte O."/>
            <person name="Ochsenreither K."/>
        </authorList>
    </citation>
    <scope>NUCLEOTIDE SEQUENCE [LARGE SCALE GENOMIC DNA]</scope>
    <source>
        <strain evidence="6 7">DSM 27194</strain>
    </source>
</reference>
<feature type="compositionally biased region" description="Acidic residues" evidence="5">
    <location>
        <begin position="1220"/>
        <end position="1234"/>
    </location>
</feature>
<evidence type="ECO:0000313" key="6">
    <source>
        <dbReference type="EMBL" id="RSH79402.1"/>
    </source>
</evidence>
<dbReference type="SUPFAM" id="SSF48452">
    <property type="entry name" value="TPR-like"/>
    <property type="match status" value="1"/>
</dbReference>
<dbReference type="OrthoDB" id="297219at2759"/>
<keyword evidence="4" id="KW-0539">Nucleus</keyword>
<evidence type="ECO:0000256" key="4">
    <source>
        <dbReference type="ARBA" id="ARBA00023242"/>
    </source>
</evidence>
<comment type="caution">
    <text evidence="6">The sequence shown here is derived from an EMBL/GenBank/DDBJ whole genome shotgun (WGS) entry which is preliminary data.</text>
</comment>
<feature type="region of interest" description="Disordered" evidence="5">
    <location>
        <begin position="1"/>
        <end position="239"/>
    </location>
</feature>
<gene>
    <name evidence="6" type="ORF">EHS24_001448</name>
</gene>